<proteinExistence type="predicted"/>
<feature type="signal peptide" evidence="1">
    <location>
        <begin position="1"/>
        <end position="21"/>
    </location>
</feature>
<dbReference type="RefSeq" id="XP_022490056.1">
    <property type="nucleotide sequence ID" value="XM_022629738.1"/>
</dbReference>
<feature type="chain" id="PRO_5009519739" evidence="1">
    <location>
        <begin position="22"/>
        <end position="140"/>
    </location>
</feature>
<dbReference type="AlphaFoldDB" id="A0A1F5LN42"/>
<name>A0A1F5LN42_PENAI</name>
<dbReference type="Proteomes" id="UP000177622">
    <property type="component" value="Unassembled WGS sequence"/>
</dbReference>
<reference evidence="2 3" key="1">
    <citation type="journal article" date="2016" name="Sci. Rep.">
        <title>Penicillium arizonense, a new, genome sequenced fungal species, reveals a high chemical diversity in secreted metabolites.</title>
        <authorList>
            <person name="Grijseels S."/>
            <person name="Nielsen J.C."/>
            <person name="Randelovic M."/>
            <person name="Nielsen J."/>
            <person name="Nielsen K.F."/>
            <person name="Workman M."/>
            <person name="Frisvad J.C."/>
        </authorList>
    </citation>
    <scope>NUCLEOTIDE SEQUENCE [LARGE SCALE GENOMIC DNA]</scope>
    <source>
        <strain evidence="2 3">CBS 141311</strain>
    </source>
</reference>
<protein>
    <submittedName>
        <fullName evidence="2">Uncharacterized protein</fullName>
    </submittedName>
</protein>
<dbReference type="STRING" id="1835702.A0A1F5LN42"/>
<dbReference type="OrthoDB" id="4670611at2759"/>
<evidence type="ECO:0000256" key="1">
    <source>
        <dbReference type="SAM" id="SignalP"/>
    </source>
</evidence>
<comment type="caution">
    <text evidence="2">The sequence shown here is derived from an EMBL/GenBank/DDBJ whole genome shotgun (WGS) entry which is preliminary data.</text>
</comment>
<organism evidence="2 3">
    <name type="scientific">Penicillium arizonense</name>
    <dbReference type="NCBI Taxonomy" id="1835702"/>
    <lineage>
        <taxon>Eukaryota</taxon>
        <taxon>Fungi</taxon>
        <taxon>Dikarya</taxon>
        <taxon>Ascomycota</taxon>
        <taxon>Pezizomycotina</taxon>
        <taxon>Eurotiomycetes</taxon>
        <taxon>Eurotiomycetidae</taxon>
        <taxon>Eurotiales</taxon>
        <taxon>Aspergillaceae</taxon>
        <taxon>Penicillium</taxon>
    </lineage>
</organism>
<keyword evidence="1" id="KW-0732">Signal</keyword>
<sequence length="140" mass="15187">MHRPILFGTFLLACFAKFSSAAPSVNTTEVDITDRALKFPHWGRFCTDTDCKEGCGEWIKMTDSGCVSGEGSNSFYVRDGDSGSPLMLVISDDDGCPCQSDCTTNPDLGKAGTCVKLPENKKSWRFVEIGWDGCPANNCP</sequence>
<keyword evidence="3" id="KW-1185">Reference proteome</keyword>
<evidence type="ECO:0000313" key="2">
    <source>
        <dbReference type="EMBL" id="OGE54623.1"/>
    </source>
</evidence>
<evidence type="ECO:0000313" key="3">
    <source>
        <dbReference type="Proteomes" id="UP000177622"/>
    </source>
</evidence>
<dbReference type="GeneID" id="34574472"/>
<accession>A0A1F5LN42</accession>
<gene>
    <name evidence="2" type="ORF">PENARI_c005G05196</name>
</gene>
<dbReference type="EMBL" id="LXJU01000005">
    <property type="protein sequence ID" value="OGE54623.1"/>
    <property type="molecule type" value="Genomic_DNA"/>
</dbReference>